<sequence length="193" mass="20865">MLDWCASLPAAPEPPADRDRLSYTSGSTGTSQGRDVPDWLAARLRGQYSPAGDNPPVIGIDYVPLSHIYGREMAIGTIMQGGASYFVANSDMSTLFEDIALVRLTELQLVPRICDMICQRFLSEADASATHSDSRAAIENDVKTDLRERFLGCRIARAGCGSAPLSAELRTFQSAENTAAGSSRRAPGPARWR</sequence>
<accession>A0A4R0IXM4</accession>
<dbReference type="AlphaFoldDB" id="A0A4R0IXM4"/>
<dbReference type="InterPro" id="IPR000873">
    <property type="entry name" value="AMP-dep_synth/lig_dom"/>
</dbReference>
<dbReference type="Pfam" id="PF00501">
    <property type="entry name" value="AMP-binding"/>
    <property type="match status" value="1"/>
</dbReference>
<dbReference type="InterPro" id="IPR042099">
    <property type="entry name" value="ANL_N_sf"/>
</dbReference>
<evidence type="ECO:0000256" key="2">
    <source>
        <dbReference type="ARBA" id="ARBA00022840"/>
    </source>
</evidence>
<dbReference type="EMBL" id="SJKC01000003">
    <property type="protein sequence ID" value="TCC36436.1"/>
    <property type="molecule type" value="Genomic_DNA"/>
</dbReference>
<dbReference type="SUPFAM" id="SSF56801">
    <property type="entry name" value="Acetyl-CoA synthetase-like"/>
    <property type="match status" value="1"/>
</dbReference>
<proteinExistence type="predicted"/>
<dbReference type="GO" id="GO:0004467">
    <property type="term" value="F:long-chain fatty acid-CoA ligase activity"/>
    <property type="evidence" value="ECO:0007669"/>
    <property type="project" value="TreeGrafter"/>
</dbReference>
<reference evidence="5 6" key="1">
    <citation type="submission" date="2019-02" db="EMBL/GenBank/DDBJ databases">
        <title>Kribbella capetownensis sp. nov. and Kribbella speibonae sp. nov., isolated from soil.</title>
        <authorList>
            <person name="Curtis S.M."/>
            <person name="Norton I."/>
            <person name="Everest G.J."/>
            <person name="Meyers P.R."/>
        </authorList>
    </citation>
    <scope>NUCLEOTIDE SEQUENCE [LARGE SCALE GENOMIC DNA]</scope>
    <source>
        <strain evidence="5 6">YM55</strain>
    </source>
</reference>
<dbReference type="PANTHER" id="PTHR43272:SF33">
    <property type="entry name" value="AMP-BINDING DOMAIN-CONTAINING PROTEIN-RELATED"/>
    <property type="match status" value="1"/>
</dbReference>
<feature type="domain" description="AMP-dependent synthetase/ligase" evidence="4">
    <location>
        <begin position="20"/>
        <end position="172"/>
    </location>
</feature>
<dbReference type="Proteomes" id="UP000294225">
    <property type="component" value="Unassembled WGS sequence"/>
</dbReference>
<keyword evidence="2" id="KW-0067">ATP-binding</keyword>
<dbReference type="PANTHER" id="PTHR43272">
    <property type="entry name" value="LONG-CHAIN-FATTY-ACID--COA LIGASE"/>
    <property type="match status" value="1"/>
</dbReference>
<evidence type="ECO:0000313" key="5">
    <source>
        <dbReference type="EMBL" id="TCC36436.1"/>
    </source>
</evidence>
<evidence type="ECO:0000259" key="4">
    <source>
        <dbReference type="Pfam" id="PF00501"/>
    </source>
</evidence>
<feature type="region of interest" description="Disordered" evidence="3">
    <location>
        <begin position="11"/>
        <end position="36"/>
    </location>
</feature>
<evidence type="ECO:0000256" key="3">
    <source>
        <dbReference type="SAM" id="MobiDB-lite"/>
    </source>
</evidence>
<feature type="compositionally biased region" description="Low complexity" evidence="3">
    <location>
        <begin position="24"/>
        <end position="33"/>
    </location>
</feature>
<dbReference type="GO" id="GO:0005524">
    <property type="term" value="F:ATP binding"/>
    <property type="evidence" value="ECO:0007669"/>
    <property type="project" value="UniProtKB-KW"/>
</dbReference>
<dbReference type="Gene3D" id="3.40.50.12780">
    <property type="entry name" value="N-terminal domain of ligase-like"/>
    <property type="match status" value="1"/>
</dbReference>
<dbReference type="GO" id="GO:0016020">
    <property type="term" value="C:membrane"/>
    <property type="evidence" value="ECO:0007669"/>
    <property type="project" value="TreeGrafter"/>
</dbReference>
<organism evidence="5 6">
    <name type="scientific">Kribbella speibonae</name>
    <dbReference type="NCBI Taxonomy" id="1572660"/>
    <lineage>
        <taxon>Bacteria</taxon>
        <taxon>Bacillati</taxon>
        <taxon>Actinomycetota</taxon>
        <taxon>Actinomycetes</taxon>
        <taxon>Propionibacteriales</taxon>
        <taxon>Kribbellaceae</taxon>
        <taxon>Kribbella</taxon>
    </lineage>
</organism>
<evidence type="ECO:0000256" key="1">
    <source>
        <dbReference type="ARBA" id="ARBA00022741"/>
    </source>
</evidence>
<dbReference type="RefSeq" id="WP_131498261.1">
    <property type="nucleotide sequence ID" value="NZ_SJKC01000003.1"/>
</dbReference>
<keyword evidence="1" id="KW-0547">Nucleotide-binding</keyword>
<gene>
    <name evidence="5" type="ORF">E0H92_27785</name>
</gene>
<comment type="caution">
    <text evidence="5">The sequence shown here is derived from an EMBL/GenBank/DDBJ whole genome shotgun (WGS) entry which is preliminary data.</text>
</comment>
<protein>
    <recommendedName>
        <fullName evidence="4">AMP-dependent synthetase/ligase domain-containing protein</fullName>
    </recommendedName>
</protein>
<name>A0A4R0IXM4_9ACTN</name>
<evidence type="ECO:0000313" key="6">
    <source>
        <dbReference type="Proteomes" id="UP000294225"/>
    </source>
</evidence>